<name>A0AAW5KBY8_9FIRM</name>
<dbReference type="AlphaFoldDB" id="A0AAW5KBY8"/>
<evidence type="ECO:0000313" key="4">
    <source>
        <dbReference type="Proteomes" id="UP001205063"/>
    </source>
</evidence>
<evidence type="ECO:0000313" key="3">
    <source>
        <dbReference type="EMBL" id="MCQ4950118.1"/>
    </source>
</evidence>
<protein>
    <submittedName>
        <fullName evidence="3">WYL domain-containing protein</fullName>
    </submittedName>
</protein>
<dbReference type="InterPro" id="IPR057727">
    <property type="entry name" value="WCX_dom"/>
</dbReference>
<accession>A0AAW5KBY8</accession>
<proteinExistence type="predicted"/>
<dbReference type="InterPro" id="IPR051534">
    <property type="entry name" value="CBASS_pafABC_assoc_protein"/>
</dbReference>
<dbReference type="PANTHER" id="PTHR34580">
    <property type="match status" value="1"/>
</dbReference>
<sequence>MAKSGGQKGRLLALREILLRQTDEEHGLTLAQLQGELEGRGLAAERKSLYDDIETLRLYGLDVMREGRRYFVAERPFQLPELKLLVDAVQACKFITRRKSDQLIGKVEGLCSAHQARQLQRQVYVAGRVKTENEAVYFSVDALHGAISQGVQVSFVYEEWALAPGGRRFVRRARRDGQAYRVSPWALTWDDENYYLIAFDSRAEAIRHYRVDKMAHIRPLPEMPREGADAFANFDMGAYSKGVFGMFGGEEETLLLWFAPTLAGVVADRFGPETPLRPEGEGVAVRVKVRVSPQFWSWLFGLGAGARILEPPEAVNAYLRYARETLAPYGEGEGEQ</sequence>
<feature type="domain" description="WYL" evidence="1">
    <location>
        <begin position="141"/>
        <end position="218"/>
    </location>
</feature>
<dbReference type="Pfam" id="PF13280">
    <property type="entry name" value="WYL"/>
    <property type="match status" value="1"/>
</dbReference>
<reference evidence="3" key="1">
    <citation type="submission" date="2022-06" db="EMBL/GenBank/DDBJ databases">
        <title>Isolation of gut microbiota from human fecal samples.</title>
        <authorList>
            <person name="Pamer E.G."/>
            <person name="Barat B."/>
            <person name="Waligurski E."/>
            <person name="Medina S."/>
            <person name="Paddock L."/>
            <person name="Mostad J."/>
        </authorList>
    </citation>
    <scope>NUCLEOTIDE SEQUENCE</scope>
    <source>
        <strain evidence="3">DFI.7.96</strain>
    </source>
</reference>
<dbReference type="EMBL" id="JANGAB010000006">
    <property type="protein sequence ID" value="MCQ4950118.1"/>
    <property type="molecule type" value="Genomic_DNA"/>
</dbReference>
<dbReference type="InterPro" id="IPR036390">
    <property type="entry name" value="WH_DNA-bd_sf"/>
</dbReference>
<dbReference type="RefSeq" id="WP_256136464.1">
    <property type="nucleotide sequence ID" value="NZ_JANGAB010000006.1"/>
</dbReference>
<dbReference type="PANTHER" id="PTHR34580:SF1">
    <property type="entry name" value="PROTEIN PAFC"/>
    <property type="match status" value="1"/>
</dbReference>
<dbReference type="InterPro" id="IPR026881">
    <property type="entry name" value="WYL_dom"/>
</dbReference>
<dbReference type="PROSITE" id="PS52050">
    <property type="entry name" value="WYL"/>
    <property type="match status" value="1"/>
</dbReference>
<evidence type="ECO:0000259" key="1">
    <source>
        <dbReference type="Pfam" id="PF13280"/>
    </source>
</evidence>
<dbReference type="Proteomes" id="UP001205063">
    <property type="component" value="Unassembled WGS sequence"/>
</dbReference>
<organism evidence="3 4">
    <name type="scientific">Bittarella massiliensis</name>
    <name type="common">ex Durand et al. 2017</name>
    <dbReference type="NCBI Taxonomy" id="1720313"/>
    <lineage>
        <taxon>Bacteria</taxon>
        <taxon>Bacillati</taxon>
        <taxon>Bacillota</taxon>
        <taxon>Clostridia</taxon>
        <taxon>Eubacteriales</taxon>
        <taxon>Oscillospiraceae</taxon>
        <taxon>Bittarella (ex Durand et al. 2017)</taxon>
    </lineage>
</organism>
<comment type="caution">
    <text evidence="3">The sequence shown here is derived from an EMBL/GenBank/DDBJ whole genome shotgun (WGS) entry which is preliminary data.</text>
</comment>
<feature type="domain" description="WCX" evidence="2">
    <location>
        <begin position="252"/>
        <end position="325"/>
    </location>
</feature>
<dbReference type="Pfam" id="PF25583">
    <property type="entry name" value="WCX"/>
    <property type="match status" value="1"/>
</dbReference>
<evidence type="ECO:0000259" key="2">
    <source>
        <dbReference type="Pfam" id="PF25583"/>
    </source>
</evidence>
<dbReference type="SUPFAM" id="SSF46785">
    <property type="entry name" value="Winged helix' DNA-binding domain"/>
    <property type="match status" value="1"/>
</dbReference>
<gene>
    <name evidence="3" type="ORF">NE646_10640</name>
</gene>